<dbReference type="AlphaFoldDB" id="A0A3L6ZJB2"/>
<evidence type="ECO:0000256" key="1">
    <source>
        <dbReference type="SAM" id="MobiDB-lite"/>
    </source>
</evidence>
<reference evidence="2 3" key="1">
    <citation type="submission" date="2018-10" db="EMBL/GenBank/DDBJ databases">
        <authorList>
            <person name="Li J."/>
        </authorList>
    </citation>
    <scope>NUCLEOTIDE SEQUENCE [LARGE SCALE GENOMIC DNA]</scope>
    <source>
        <strain evidence="2 3">JCM 30549</strain>
    </source>
</reference>
<feature type="compositionally biased region" description="Basic and acidic residues" evidence="1">
    <location>
        <begin position="176"/>
        <end position="188"/>
    </location>
</feature>
<evidence type="ECO:0000313" key="2">
    <source>
        <dbReference type="EMBL" id="RLP67998.1"/>
    </source>
</evidence>
<dbReference type="SUPFAM" id="SSF56112">
    <property type="entry name" value="Protein kinase-like (PK-like)"/>
    <property type="match status" value="1"/>
</dbReference>
<accession>A0A3L6ZJB2</accession>
<gene>
    <name evidence="2" type="ORF">D9V30_11885</name>
</gene>
<dbReference type="EMBL" id="RCUW01000012">
    <property type="protein sequence ID" value="RLP67998.1"/>
    <property type="molecule type" value="Genomic_DNA"/>
</dbReference>
<feature type="region of interest" description="Disordered" evidence="1">
    <location>
        <begin position="245"/>
        <end position="356"/>
    </location>
</feature>
<feature type="region of interest" description="Disordered" evidence="1">
    <location>
        <begin position="165"/>
        <end position="188"/>
    </location>
</feature>
<sequence length="385" mass="40462">MNYRLLRVLASTADGAVYAASSEDGDVAIRVGAPEASMRLLSRMAACGDDAYPVLDLGSTADGAIAIVMPVCRQTLQDAYQTGDRRAVIEGMAALCRALLSLHGAGLAHGRLRARHMHRHDGGWALTGWRDETAGAASAVPAPRAATAADDVAALDQIYERLREGLASPDPVRSPGGEHRGRTGAPHDEWLIPEATPVALPPDERLARDAAHWDRLSLAHAVGRQPGGVPPRGGRGHRSRVRADIGAQRRPEPVLTPPAEPLAMSVRSSERAQHPDGTFRRVPRADEHPWPGVPMTSDDAPRAWAGTARRRRSGGAGERRVGRARLGAARRRAGSDGTGVDSAERDDAGTTRSRTGVLSGPRVLFAAAATAGGLAVVVSVATGVL</sequence>
<comment type="caution">
    <text evidence="2">The sequence shown here is derived from an EMBL/GenBank/DDBJ whole genome shotgun (WGS) entry which is preliminary data.</text>
</comment>
<protein>
    <recommendedName>
        <fullName evidence="4">Protein kinase domain-containing protein</fullName>
    </recommendedName>
</protein>
<evidence type="ECO:0000313" key="3">
    <source>
        <dbReference type="Proteomes" id="UP000275395"/>
    </source>
</evidence>
<feature type="compositionally biased region" description="Basic and acidic residues" evidence="1">
    <location>
        <begin position="268"/>
        <end position="289"/>
    </location>
</feature>
<proteinExistence type="predicted"/>
<evidence type="ECO:0008006" key="4">
    <source>
        <dbReference type="Google" id="ProtNLM"/>
    </source>
</evidence>
<dbReference type="InterPro" id="IPR011009">
    <property type="entry name" value="Kinase-like_dom_sf"/>
</dbReference>
<organism evidence="2 3">
    <name type="scientific">Mycetocola reblochoni</name>
    <dbReference type="NCBI Taxonomy" id="331618"/>
    <lineage>
        <taxon>Bacteria</taxon>
        <taxon>Bacillati</taxon>
        <taxon>Actinomycetota</taxon>
        <taxon>Actinomycetes</taxon>
        <taxon>Micrococcales</taxon>
        <taxon>Microbacteriaceae</taxon>
        <taxon>Mycetocola</taxon>
    </lineage>
</organism>
<name>A0A3L6ZJB2_9MICO</name>
<dbReference type="Proteomes" id="UP000275395">
    <property type="component" value="Unassembled WGS sequence"/>
</dbReference>